<protein>
    <recommendedName>
        <fullName evidence="2">Transglycosylase SLT domain-containing protein</fullName>
    </recommendedName>
</protein>
<name>A0A0F6TRR4_9GAMM</name>
<evidence type="ECO:0000259" key="2">
    <source>
        <dbReference type="Pfam" id="PF19489"/>
    </source>
</evidence>
<evidence type="ECO:0000256" key="1">
    <source>
        <dbReference type="SAM" id="SignalP"/>
    </source>
</evidence>
<feature type="signal peptide" evidence="1">
    <location>
        <begin position="1"/>
        <end position="21"/>
    </location>
</feature>
<feature type="chain" id="PRO_5002510114" description="Transglycosylase SLT domain-containing protein" evidence="1">
    <location>
        <begin position="22"/>
        <end position="200"/>
    </location>
</feature>
<dbReference type="SUPFAM" id="SSF53955">
    <property type="entry name" value="Lysozyme-like"/>
    <property type="match status" value="1"/>
</dbReference>
<evidence type="ECO:0000313" key="4">
    <source>
        <dbReference type="Proteomes" id="UP000034071"/>
    </source>
</evidence>
<dbReference type="HOGENOM" id="CLU_094963_0_0_6"/>
<dbReference type="STRING" id="914150.TQ33_1895"/>
<evidence type="ECO:0000313" key="3">
    <source>
        <dbReference type="EMBL" id="AKE52830.1"/>
    </source>
</evidence>
<dbReference type="CDD" id="cd00442">
    <property type="entry name" value="Lyz-like"/>
    <property type="match status" value="1"/>
</dbReference>
<reference evidence="3 4" key="1">
    <citation type="submission" date="2015-02" db="EMBL/GenBank/DDBJ databases">
        <title>Complete genome sequence of Kangiella geojedonensis strain YCS-5T.</title>
        <authorList>
            <person name="Kim K.M."/>
        </authorList>
    </citation>
    <scope>NUCLEOTIDE SEQUENCE [LARGE SCALE GENOMIC DNA]</scope>
    <source>
        <strain evidence="3 4">YCS-5</strain>
    </source>
</reference>
<dbReference type="KEGG" id="kge:TQ33_1895"/>
<keyword evidence="4" id="KW-1185">Reference proteome</keyword>
<dbReference type="Gene3D" id="1.10.530.10">
    <property type="match status" value="1"/>
</dbReference>
<accession>A0A0F6TRR4</accession>
<keyword evidence="1" id="KW-0732">Signal</keyword>
<dbReference type="Pfam" id="PF19489">
    <property type="entry name" value="SLT_4"/>
    <property type="match status" value="1"/>
</dbReference>
<organism evidence="3 4">
    <name type="scientific">Kangiella geojedonensis</name>
    <dbReference type="NCBI Taxonomy" id="914150"/>
    <lineage>
        <taxon>Bacteria</taxon>
        <taxon>Pseudomonadati</taxon>
        <taxon>Pseudomonadota</taxon>
        <taxon>Gammaproteobacteria</taxon>
        <taxon>Kangiellales</taxon>
        <taxon>Kangiellaceae</taxon>
        <taxon>Kangiella</taxon>
    </lineage>
</organism>
<dbReference type="AlphaFoldDB" id="A0A0F6TRR4"/>
<dbReference type="PROSITE" id="PS51257">
    <property type="entry name" value="PROKAR_LIPOPROTEIN"/>
    <property type="match status" value="1"/>
</dbReference>
<feature type="domain" description="Transglycosylase SLT" evidence="2">
    <location>
        <begin position="7"/>
        <end position="188"/>
    </location>
</feature>
<dbReference type="Proteomes" id="UP000034071">
    <property type="component" value="Chromosome"/>
</dbReference>
<gene>
    <name evidence="3" type="ORF">TQ33_1895</name>
</gene>
<sequence length="200" mass="23595">MIKKVLIILTITSLLSSCATYKPSNVNDLCSILSEEDWYESALDSQEEWGTPLHVQLAIMHQESKFNRTIRPDMEWFLGFIPIGRPSDAYGYAQALESTWETYIRSTGNWNAKRDEFDDAIHFIGWYTFQSHKKLGISKWDAKAQYLAYHEGWGGYKRGTYRSKSWLLRVSEKVKRRSLEYARQYKRCRPQLDDNIRGWF</sequence>
<proteinExistence type="predicted"/>
<dbReference type="PATRIC" id="fig|914150.5.peg.1921"/>
<dbReference type="InterPro" id="IPR023346">
    <property type="entry name" value="Lysozyme-like_dom_sf"/>
</dbReference>
<dbReference type="InterPro" id="IPR045795">
    <property type="entry name" value="SLT_4"/>
</dbReference>
<dbReference type="EMBL" id="CP010975">
    <property type="protein sequence ID" value="AKE52830.1"/>
    <property type="molecule type" value="Genomic_DNA"/>
</dbReference>